<dbReference type="AlphaFoldDB" id="A0A0F9QS39"/>
<evidence type="ECO:0000313" key="1">
    <source>
        <dbReference type="EMBL" id="KKN39802.1"/>
    </source>
</evidence>
<reference evidence="1" key="1">
    <citation type="journal article" date="2015" name="Nature">
        <title>Complex archaea that bridge the gap between prokaryotes and eukaryotes.</title>
        <authorList>
            <person name="Spang A."/>
            <person name="Saw J.H."/>
            <person name="Jorgensen S.L."/>
            <person name="Zaremba-Niedzwiedzka K."/>
            <person name="Martijn J."/>
            <person name="Lind A.E."/>
            <person name="van Eijk R."/>
            <person name="Schleper C."/>
            <person name="Guy L."/>
            <person name="Ettema T.J."/>
        </authorList>
    </citation>
    <scope>NUCLEOTIDE SEQUENCE</scope>
</reference>
<accession>A0A0F9QS39</accession>
<dbReference type="EMBL" id="LAZR01001742">
    <property type="protein sequence ID" value="KKN39802.1"/>
    <property type="molecule type" value="Genomic_DNA"/>
</dbReference>
<proteinExistence type="predicted"/>
<gene>
    <name evidence="1" type="ORF">LCGC14_0739640</name>
</gene>
<sequence length="157" mass="18312">MQEFKVNDFITLKLESKKTNIYVKGKLFEQCKFLLLNIPTQDIDSYNEIESIDEIAEKLGWTEDRQLGVEYELTPETEFFGHCSNLQAWVENNYDTRLLHRNLAFSLLKKLVDIGDLIAKKVFKEEISKRLASGVPSVINYLTEGGYDNYLSREEYL</sequence>
<comment type="caution">
    <text evidence="1">The sequence shown here is derived from an EMBL/GenBank/DDBJ whole genome shotgun (WGS) entry which is preliminary data.</text>
</comment>
<organism evidence="1">
    <name type="scientific">marine sediment metagenome</name>
    <dbReference type="NCBI Taxonomy" id="412755"/>
    <lineage>
        <taxon>unclassified sequences</taxon>
        <taxon>metagenomes</taxon>
        <taxon>ecological metagenomes</taxon>
    </lineage>
</organism>
<name>A0A0F9QS39_9ZZZZ</name>
<feature type="non-terminal residue" evidence="1">
    <location>
        <position position="157"/>
    </location>
</feature>
<protein>
    <submittedName>
        <fullName evidence="1">Uncharacterized protein</fullName>
    </submittedName>
</protein>